<accession>A0A1I6SZ41</accession>
<proteinExistence type="predicted"/>
<name>A0A1I6SZ41_9FLAO</name>
<dbReference type="Proteomes" id="UP000199312">
    <property type="component" value="Unassembled WGS sequence"/>
</dbReference>
<gene>
    <name evidence="1" type="ORF">SAMN04488006_0094</name>
    <name evidence="2" type="ORF">SAMN04488006_0211</name>
</gene>
<evidence type="ECO:0000313" key="1">
    <source>
        <dbReference type="EMBL" id="SFS79705.1"/>
    </source>
</evidence>
<keyword evidence="3" id="KW-1185">Reference proteome</keyword>
<dbReference type="EMBL" id="FOZP01000010">
    <property type="protein sequence ID" value="SFS79705.1"/>
    <property type="molecule type" value="Genomic_DNA"/>
</dbReference>
<dbReference type="EMBL" id="FOZP01000015">
    <property type="protein sequence ID" value="SFS82100.1"/>
    <property type="molecule type" value="Genomic_DNA"/>
</dbReference>
<evidence type="ECO:0000313" key="2">
    <source>
        <dbReference type="EMBL" id="SFS82100.1"/>
    </source>
</evidence>
<organism evidence="2 3">
    <name type="scientific">Lutibacter maritimus</name>
    <dbReference type="NCBI Taxonomy" id="593133"/>
    <lineage>
        <taxon>Bacteria</taxon>
        <taxon>Pseudomonadati</taxon>
        <taxon>Bacteroidota</taxon>
        <taxon>Flavobacteriia</taxon>
        <taxon>Flavobacteriales</taxon>
        <taxon>Flavobacteriaceae</taxon>
        <taxon>Lutibacter</taxon>
    </lineage>
</organism>
<evidence type="ECO:0000313" key="3">
    <source>
        <dbReference type="Proteomes" id="UP000199312"/>
    </source>
</evidence>
<dbReference type="AlphaFoldDB" id="A0A1I6SZ41"/>
<reference evidence="3" key="2">
    <citation type="submission" date="2016-10" db="EMBL/GenBank/DDBJ databases">
        <authorList>
            <person name="Varghese N."/>
            <person name="Submissions S."/>
        </authorList>
    </citation>
    <scope>NUCLEOTIDE SEQUENCE [LARGE SCALE GENOMIC DNA]</scope>
    <source>
        <strain evidence="3">DSM 24450</strain>
    </source>
</reference>
<reference evidence="2" key="1">
    <citation type="submission" date="2016-10" db="EMBL/GenBank/DDBJ databases">
        <authorList>
            <person name="de Groot N.N."/>
        </authorList>
    </citation>
    <scope>NUCLEOTIDE SEQUENCE [LARGE SCALE GENOMIC DNA]</scope>
    <source>
        <strain evidence="2">DSM 24450</strain>
    </source>
</reference>
<sequence length="176" mass="21579">MIESRYWKKELLDYAKSLKNQKEIKRWSEKSQVIFEKDLIINFFIIRKLIETKRISDSLRQKKYKIKAYPKNSIKLTELNSFEFDELYKLEKFEIKEKNINFICNQLIHSLTIFAFRENKKWNNVIMCSDFEKNKWIYKIDLKTIIEILTDFGNNYPENITLIYNESKQDYDMKIE</sequence>
<dbReference type="RefSeq" id="WP_090230385.1">
    <property type="nucleotide sequence ID" value="NZ_FOZP01000010.1"/>
</dbReference>
<protein>
    <submittedName>
        <fullName evidence="2">Uncharacterized protein</fullName>
    </submittedName>
</protein>
<dbReference type="OrthoDB" id="1496033at2"/>